<dbReference type="GO" id="GO:0022900">
    <property type="term" value="P:electron transport chain"/>
    <property type="evidence" value="ECO:0007669"/>
    <property type="project" value="InterPro"/>
</dbReference>
<dbReference type="InterPro" id="IPR010980">
    <property type="entry name" value="Cyt_c/b562"/>
</dbReference>
<reference evidence="1" key="1">
    <citation type="submission" date="2016-10" db="EMBL/GenBank/DDBJ databases">
        <authorList>
            <person name="de Groot N.N."/>
        </authorList>
    </citation>
    <scope>NUCLEOTIDE SEQUENCE</scope>
</reference>
<dbReference type="EMBL" id="FPHJ01000023">
    <property type="protein sequence ID" value="SFV57967.1"/>
    <property type="molecule type" value="Genomic_DNA"/>
</dbReference>
<sequence>MKIKVLLLIIICLNSAYALTDRRILIQPESVSDEILKSMRDHLNATQEILNAIIKNDMNTIARVSENRLGFKSLTTTSASHNNMPFIPKVMETLSLGLAQSASELAIYAKNNEKEKLLPALNKVMGYCVSCHNTYRIR</sequence>
<dbReference type="GO" id="GO:0005506">
    <property type="term" value="F:iron ion binding"/>
    <property type="evidence" value="ECO:0007669"/>
    <property type="project" value="InterPro"/>
</dbReference>
<dbReference type="InterPro" id="IPR002321">
    <property type="entry name" value="Cyt_c_II"/>
</dbReference>
<evidence type="ECO:0000313" key="1">
    <source>
        <dbReference type="EMBL" id="SFV57967.1"/>
    </source>
</evidence>
<dbReference type="GO" id="GO:0009055">
    <property type="term" value="F:electron transfer activity"/>
    <property type="evidence" value="ECO:0007669"/>
    <property type="project" value="InterPro"/>
</dbReference>
<organism evidence="1">
    <name type="scientific">hydrothermal vent metagenome</name>
    <dbReference type="NCBI Taxonomy" id="652676"/>
    <lineage>
        <taxon>unclassified sequences</taxon>
        <taxon>metagenomes</taxon>
        <taxon>ecological metagenomes</taxon>
    </lineage>
</organism>
<gene>
    <name evidence="1" type="ORF">MNB_SUP05-5-757</name>
</gene>
<accession>A0A1W1BWX0</accession>
<dbReference type="SUPFAM" id="SSF47175">
    <property type="entry name" value="Cytochromes"/>
    <property type="match status" value="1"/>
</dbReference>
<dbReference type="PROSITE" id="PS51009">
    <property type="entry name" value="CYTCII"/>
    <property type="match status" value="1"/>
</dbReference>
<protein>
    <submittedName>
        <fullName evidence="1">Hypothetical secreted protein</fullName>
    </submittedName>
</protein>
<dbReference type="Gene3D" id="1.20.120.10">
    <property type="entry name" value="Cytochrome c/b562"/>
    <property type="match status" value="1"/>
</dbReference>
<proteinExistence type="predicted"/>
<dbReference type="GO" id="GO:0020037">
    <property type="term" value="F:heme binding"/>
    <property type="evidence" value="ECO:0007669"/>
    <property type="project" value="InterPro"/>
</dbReference>
<name>A0A1W1BWX0_9ZZZZ</name>
<dbReference type="AlphaFoldDB" id="A0A1W1BWX0"/>